<protein>
    <submittedName>
        <fullName evidence="2">MedDCM-OCT-S38-C185-cds3</fullName>
    </submittedName>
</protein>
<accession>S5DX24</accession>
<organism evidence="2">
    <name type="scientific">Candidatus Actinomarina minuta</name>
    <dbReference type="NCBI Taxonomy" id="1389454"/>
    <lineage>
        <taxon>Bacteria</taxon>
        <taxon>Bacillati</taxon>
        <taxon>Actinomycetota</taxon>
        <taxon>Actinomycetes</taxon>
        <taxon>Candidatus Actinomarinidae</taxon>
        <taxon>Candidatus Actinomarinales</taxon>
        <taxon>Candidatus Actinomarineae</taxon>
        <taxon>Candidatus Actinomarinaceae</taxon>
        <taxon>Candidatus Actinomarina</taxon>
    </lineage>
</organism>
<name>S5DX24_9ACTN</name>
<proteinExistence type="predicted"/>
<sequence>MVNYNMKNKFVIFLVVVLFSACSSSDDSQGVISTKDLSTQTTVITIVEEAVEEIISPEDAQLLLARCLRESGYDVQDPKNDQGLRSVLTPIFIAADEKGRTELFETIQICAEENNIPLGDNSDFENPEAVADRLDTELEFAQCLRGKGIEVEDPSAERPLRPILVGLVQSGQYLEDQVREAAGECFDDLGLEPPQQGGG</sequence>
<evidence type="ECO:0000256" key="1">
    <source>
        <dbReference type="SAM" id="SignalP"/>
    </source>
</evidence>
<feature type="chain" id="PRO_5039185202" evidence="1">
    <location>
        <begin position="26"/>
        <end position="199"/>
    </location>
</feature>
<keyword evidence="1" id="KW-0732">Signal</keyword>
<evidence type="ECO:0000313" key="2">
    <source>
        <dbReference type="EMBL" id="AGQ19522.1"/>
    </source>
</evidence>
<dbReference type="PROSITE" id="PS51257">
    <property type="entry name" value="PROKAR_LIPOPROTEIN"/>
    <property type="match status" value="1"/>
</dbReference>
<reference evidence="2" key="1">
    <citation type="journal article" date="2013" name="Sci. Rep.">
        <title>Metagenomics uncovers a new group of low GC and ultra-small marine Actinobacteria.</title>
        <authorList>
            <person name="Ghai R."/>
            <person name="Mizuno C.M."/>
            <person name="Picazo A."/>
            <person name="Camacho A."/>
            <person name="Rodriguez-Valera F."/>
        </authorList>
    </citation>
    <scope>NUCLEOTIDE SEQUENCE</scope>
</reference>
<dbReference type="AlphaFoldDB" id="S5DX24"/>
<dbReference type="EMBL" id="KC811134">
    <property type="protein sequence ID" value="AGQ19522.1"/>
    <property type="molecule type" value="Genomic_DNA"/>
</dbReference>
<feature type="signal peptide" evidence="1">
    <location>
        <begin position="1"/>
        <end position="25"/>
    </location>
</feature>